<name>A0A6A6BJ87_9PEZI</name>
<organism evidence="2 3">
    <name type="scientific">Aplosporella prunicola CBS 121167</name>
    <dbReference type="NCBI Taxonomy" id="1176127"/>
    <lineage>
        <taxon>Eukaryota</taxon>
        <taxon>Fungi</taxon>
        <taxon>Dikarya</taxon>
        <taxon>Ascomycota</taxon>
        <taxon>Pezizomycotina</taxon>
        <taxon>Dothideomycetes</taxon>
        <taxon>Dothideomycetes incertae sedis</taxon>
        <taxon>Botryosphaeriales</taxon>
        <taxon>Aplosporellaceae</taxon>
        <taxon>Aplosporella</taxon>
    </lineage>
</organism>
<dbReference type="OrthoDB" id="3939900at2759"/>
<feature type="region of interest" description="Disordered" evidence="1">
    <location>
        <begin position="88"/>
        <end position="121"/>
    </location>
</feature>
<feature type="region of interest" description="Disordered" evidence="1">
    <location>
        <begin position="192"/>
        <end position="213"/>
    </location>
</feature>
<dbReference type="Proteomes" id="UP000799438">
    <property type="component" value="Unassembled WGS sequence"/>
</dbReference>
<dbReference type="AlphaFoldDB" id="A0A6A6BJ87"/>
<keyword evidence="3" id="KW-1185">Reference proteome</keyword>
<dbReference type="EMBL" id="ML995480">
    <property type="protein sequence ID" value="KAF2144086.1"/>
    <property type="molecule type" value="Genomic_DNA"/>
</dbReference>
<proteinExistence type="predicted"/>
<feature type="compositionally biased region" description="Pro residues" evidence="1">
    <location>
        <begin position="197"/>
        <end position="207"/>
    </location>
</feature>
<accession>A0A6A6BJ87</accession>
<gene>
    <name evidence="2" type="ORF">K452DRAFT_285300</name>
</gene>
<reference evidence="2" key="1">
    <citation type="journal article" date="2020" name="Stud. Mycol.">
        <title>101 Dothideomycetes genomes: a test case for predicting lifestyles and emergence of pathogens.</title>
        <authorList>
            <person name="Haridas S."/>
            <person name="Albert R."/>
            <person name="Binder M."/>
            <person name="Bloem J."/>
            <person name="Labutti K."/>
            <person name="Salamov A."/>
            <person name="Andreopoulos B."/>
            <person name="Baker S."/>
            <person name="Barry K."/>
            <person name="Bills G."/>
            <person name="Bluhm B."/>
            <person name="Cannon C."/>
            <person name="Castanera R."/>
            <person name="Culley D."/>
            <person name="Daum C."/>
            <person name="Ezra D."/>
            <person name="Gonzalez J."/>
            <person name="Henrissat B."/>
            <person name="Kuo A."/>
            <person name="Liang C."/>
            <person name="Lipzen A."/>
            <person name="Lutzoni F."/>
            <person name="Magnuson J."/>
            <person name="Mondo S."/>
            <person name="Nolan M."/>
            <person name="Ohm R."/>
            <person name="Pangilinan J."/>
            <person name="Park H.-J."/>
            <person name="Ramirez L."/>
            <person name="Alfaro M."/>
            <person name="Sun H."/>
            <person name="Tritt A."/>
            <person name="Yoshinaga Y."/>
            <person name="Zwiers L.-H."/>
            <person name="Turgeon B."/>
            <person name="Goodwin S."/>
            <person name="Spatafora J."/>
            <person name="Crous P."/>
            <person name="Grigoriev I."/>
        </authorList>
    </citation>
    <scope>NUCLEOTIDE SEQUENCE</scope>
    <source>
        <strain evidence="2">CBS 121167</strain>
    </source>
</reference>
<sequence>MPDLSVPTTTAPQTQTQTHSHLLTLPLELHHLITSHLSTPAYLALRLAHPHFYHALPTSSPHPSTQPLDSCARLAIRTYLAPYLQERRGSCGGASTAKNKNGIRTENATANEDEDQDADQDRPTRCALCGQLYPQRLFSSTASPACTTQDFSNTTTATTTTTTAHLPHHRHREILDLPDRVCAWHVGRLTRTATLPTPQPQQPQPPPRHPRWTSRTEPMCMHCGVVTGWRACRCACSTCGVRTARTYTRWVEAGSGEVVGGGGGGVGGAAVASGSLRGGRIGAQKGSWRCVGFVFWRDTRGGLWVRERRARIDDDDAGECASLFVCVLFAAAYCLLPAAVTRRLLACFRWLPGLLGSVWCFAAGAGRLGVWHRKGVPGCLDVSNGFCGS</sequence>
<evidence type="ECO:0000256" key="1">
    <source>
        <dbReference type="SAM" id="MobiDB-lite"/>
    </source>
</evidence>
<protein>
    <submittedName>
        <fullName evidence="2">Uncharacterized protein</fullName>
    </submittedName>
</protein>
<evidence type="ECO:0000313" key="2">
    <source>
        <dbReference type="EMBL" id="KAF2144086.1"/>
    </source>
</evidence>
<dbReference type="GeneID" id="54297586"/>
<evidence type="ECO:0000313" key="3">
    <source>
        <dbReference type="Proteomes" id="UP000799438"/>
    </source>
</evidence>
<dbReference type="RefSeq" id="XP_033399798.1">
    <property type="nucleotide sequence ID" value="XM_033540090.1"/>
</dbReference>